<organism evidence="3">
    <name type="scientific">Edaphobacter paludis</name>
    <dbReference type="NCBI Taxonomy" id="3035702"/>
    <lineage>
        <taxon>Bacteria</taxon>
        <taxon>Pseudomonadati</taxon>
        <taxon>Acidobacteriota</taxon>
        <taxon>Terriglobia</taxon>
        <taxon>Terriglobales</taxon>
        <taxon>Acidobacteriaceae</taxon>
        <taxon>Edaphobacter</taxon>
    </lineage>
</organism>
<protein>
    <submittedName>
        <fullName evidence="3">NIPSNAP family protein</fullName>
    </submittedName>
</protein>
<dbReference type="InterPro" id="IPR012577">
    <property type="entry name" value="NIPSNAP"/>
</dbReference>
<gene>
    <name evidence="3" type="ORF">P4G45_15930</name>
</gene>
<dbReference type="SUPFAM" id="SSF54909">
    <property type="entry name" value="Dimeric alpha+beta barrel"/>
    <property type="match status" value="2"/>
</dbReference>
<reference evidence="3" key="1">
    <citation type="submission" date="2023-03" db="EMBL/GenBank/DDBJ databases">
        <title>Edaphobacter sp.</title>
        <authorList>
            <person name="Huber K.J."/>
            <person name="Papendorf J."/>
            <person name="Pilke C."/>
            <person name="Bunk B."/>
            <person name="Sproeer C."/>
            <person name="Pester M."/>
        </authorList>
    </citation>
    <scope>NUCLEOTIDE SEQUENCE</scope>
    <source>
        <strain evidence="3">DSM 109919</strain>
    </source>
</reference>
<feature type="domain" description="NIPSNAP" evidence="2">
    <location>
        <begin position="158"/>
        <end position="263"/>
    </location>
</feature>
<dbReference type="RefSeq" id="WP_348267460.1">
    <property type="nucleotide sequence ID" value="NZ_CP121194.1"/>
</dbReference>
<dbReference type="AlphaFoldDB" id="A0AAU7CY85"/>
<dbReference type="EMBL" id="CP121194">
    <property type="protein sequence ID" value="XBH09954.1"/>
    <property type="molecule type" value="Genomic_DNA"/>
</dbReference>
<accession>A0AAU7CY85</accession>
<dbReference type="Pfam" id="PF07978">
    <property type="entry name" value="NIPSNAP"/>
    <property type="match status" value="1"/>
</dbReference>
<keyword evidence="1" id="KW-0732">Signal</keyword>
<proteinExistence type="predicted"/>
<dbReference type="Gene3D" id="3.30.70.100">
    <property type="match status" value="2"/>
</dbReference>
<evidence type="ECO:0000259" key="2">
    <source>
        <dbReference type="Pfam" id="PF07978"/>
    </source>
</evidence>
<feature type="signal peptide" evidence="1">
    <location>
        <begin position="1"/>
        <end position="23"/>
    </location>
</feature>
<dbReference type="KEGG" id="epl:P4G45_15930"/>
<sequence>MDRRQMITGAAAMSALVSSKAQAAQPNRESTRSFLELKTWYLHNSEESQASRVSEYLETGLFPALSRAGAKPVAAFSNLIGPNGPYIVTIVQYPSLSAMETTLAKVAEDEAHEKASQKLSSGAGMPFVTIESSLLHSLAILPEAVLPTDSNTRPARIFELRTYQSQSMTALNKKAGMFNGGEIAIFQRLGMRPVFIGESIVGPRQPNITYMLSFDNLDGREKHWQQFGSDPAWKTLSANPELKDSEIVANISNVILRPLAFSPLR</sequence>
<evidence type="ECO:0000256" key="1">
    <source>
        <dbReference type="SAM" id="SignalP"/>
    </source>
</evidence>
<evidence type="ECO:0000313" key="3">
    <source>
        <dbReference type="EMBL" id="XBH09954.1"/>
    </source>
</evidence>
<name>A0AAU7CY85_9BACT</name>
<feature type="chain" id="PRO_5043369299" evidence="1">
    <location>
        <begin position="24"/>
        <end position="265"/>
    </location>
</feature>
<dbReference type="InterPro" id="IPR011008">
    <property type="entry name" value="Dimeric_a/b-barrel"/>
</dbReference>